<dbReference type="PANTHER" id="PTHR11070:SF67">
    <property type="entry name" value="DNA 3'-5' HELICASE"/>
    <property type="match status" value="1"/>
</dbReference>
<dbReference type="Pfam" id="PF00580">
    <property type="entry name" value="UvrD-helicase"/>
    <property type="match status" value="1"/>
</dbReference>
<comment type="catalytic activity">
    <reaction evidence="6">
        <text>Couples ATP hydrolysis with the unwinding of duplex DNA by translocating in the 3'-5' direction.</text>
        <dbReference type="EC" id="5.6.2.4"/>
    </reaction>
</comment>
<evidence type="ECO:0000256" key="3">
    <source>
        <dbReference type="ARBA" id="ARBA00022806"/>
    </source>
</evidence>
<proteinExistence type="predicted"/>
<dbReference type="RefSeq" id="WP_338666619.1">
    <property type="nucleotide sequence ID" value="NZ_CP146609.1"/>
</dbReference>
<evidence type="ECO:0000256" key="4">
    <source>
        <dbReference type="ARBA" id="ARBA00022840"/>
    </source>
</evidence>
<dbReference type="EMBL" id="CP146609">
    <property type="protein sequence ID" value="WWX20875.1"/>
    <property type="molecule type" value="Genomic_DNA"/>
</dbReference>
<dbReference type="InterPro" id="IPR038726">
    <property type="entry name" value="PDDEXK_AddAB-type"/>
</dbReference>
<dbReference type="Proteomes" id="UP001385389">
    <property type="component" value="Chromosome"/>
</dbReference>
<comment type="catalytic activity">
    <reaction evidence="8">
        <text>ATP + H2O = ADP + phosphate + H(+)</text>
        <dbReference type="Rhea" id="RHEA:13065"/>
        <dbReference type="ChEBI" id="CHEBI:15377"/>
        <dbReference type="ChEBI" id="CHEBI:15378"/>
        <dbReference type="ChEBI" id="CHEBI:30616"/>
        <dbReference type="ChEBI" id="CHEBI:43474"/>
        <dbReference type="ChEBI" id="CHEBI:456216"/>
        <dbReference type="EC" id="5.6.2.4"/>
    </reaction>
</comment>
<dbReference type="PROSITE" id="PS51198">
    <property type="entry name" value="UVRD_HELICASE_ATP_BIND"/>
    <property type="match status" value="1"/>
</dbReference>
<dbReference type="Gene3D" id="3.40.50.300">
    <property type="entry name" value="P-loop containing nucleotide triphosphate hydrolases"/>
    <property type="match status" value="4"/>
</dbReference>
<keyword evidence="4 9" id="KW-0067">ATP-binding</keyword>
<keyword evidence="3 9" id="KW-0347">Helicase</keyword>
<evidence type="ECO:0000256" key="7">
    <source>
        <dbReference type="ARBA" id="ARBA00034808"/>
    </source>
</evidence>
<feature type="domain" description="UvrD-like helicase C-terminal" evidence="12">
    <location>
        <begin position="449"/>
        <end position="745"/>
    </location>
</feature>
<dbReference type="PANTHER" id="PTHR11070">
    <property type="entry name" value="UVRD / RECB / PCRA DNA HELICASE FAMILY MEMBER"/>
    <property type="match status" value="1"/>
</dbReference>
<keyword evidence="5" id="KW-0413">Isomerase</keyword>
<evidence type="ECO:0000259" key="11">
    <source>
        <dbReference type="PROSITE" id="PS51198"/>
    </source>
</evidence>
<sequence>MSELRQVKASAGSGKTYQLTRRFLALLDAAGEDTPFVCTNRPGRGFSWPEIMAVTFTNKAAAEMKERVVGGLKASALGIEEDPACSPETARTTVGAILRRYHRLNIRTIDSLLVLLLRLFALEFGVRPDFEIIFDERELFDAVFDHFLALCEADKEAAGLLDDAVGTLIRQEGRNGFWVQDTVRDRLRELTGCVETRTGDLLTDQAAIVELLAAEHAALMKSVERMRELLDATGLPVHANFPKLLAKFDNLGLFDAPETKSAYLYKATLYEFVNAKGKSMVDDLAEGVYARFKEACGHYAAVHATLAGAYFLAPAIDIALRLENGLEELQRRQGMVLNSGVAGHVIELLADGGAVSEAYCRLGCRLHHLLVDEFQDTNRDQWRAITPLAGECLGKGGSLFFVGDVKQAIYGWRGGDSALFDEVMIQPEIAGLVERPVAENLPDNWRSHRNVVEFNNEFFSNLEDRDQVADLADRVLPDADAAFRADFAGQLMRSFRDCTQSLPDKHKDTGGYVRMERIEGGDSGEIEEQTLKRLDALMDDLTARRSYRDIGILVRSHSHASLVCDLLVRKNIPVITENSLQLDRHPVVRQLAGFLGFLDFPRDDSAFLAFIGGHELFLAESGLPEAELLDWLIQPRKRPLGVQFREDFPEPWQRLIEPFYNQSGLMTPYDLTMEAVRVFRVLERHPEAELYVRRFLEVIHLAEENGYGSLSAFLEYWEEKSDQEKVPLPENIDAVRIMTIHKAKGLEFPVTIVPFHHWKTDTDRNFTVQEYKGHNLLVPLKKDLGRPYQESLGRAVREQLDLLYVAWTRAREELYGFYPEKTRVSNPVVLKAMDQFLELDDDHVFERGHTPAETHPSEQAARPEPRALVPNDGKADLMGWLPRLRVYRHNLDDYFFNERMRGEVAHRVMEHMLVTGDDAADIERAMILAIQDFPELDALPDADREKLGRDLRAMAEWALGDDRLRDWLAAGEREPEVLTPNGEFKRFDLLATGRETVVVDFKTGRPDPHNEIQVREYMDILAAMGGYGPPRGFLVYLDLHEIREVGREA</sequence>
<feature type="domain" description="UvrD-like helicase ATP-binding" evidence="11">
    <location>
        <begin position="1"/>
        <end position="448"/>
    </location>
</feature>
<evidence type="ECO:0000256" key="1">
    <source>
        <dbReference type="ARBA" id="ARBA00022741"/>
    </source>
</evidence>
<dbReference type="InterPro" id="IPR014017">
    <property type="entry name" value="DNA_helicase_UvrD-like_C"/>
</dbReference>
<accession>A0ABZ2IQ71</accession>
<dbReference type="Pfam" id="PF13361">
    <property type="entry name" value="UvrD_C"/>
    <property type="match status" value="1"/>
</dbReference>
<dbReference type="EC" id="5.6.2.4" evidence="7"/>
<evidence type="ECO:0000256" key="10">
    <source>
        <dbReference type="SAM" id="MobiDB-lite"/>
    </source>
</evidence>
<dbReference type="PROSITE" id="PS51217">
    <property type="entry name" value="UVRD_HELICASE_CTER"/>
    <property type="match status" value="1"/>
</dbReference>
<dbReference type="InterPro" id="IPR027417">
    <property type="entry name" value="P-loop_NTPase"/>
</dbReference>
<gene>
    <name evidence="13" type="ORF">V8V93_10440</name>
</gene>
<evidence type="ECO:0000313" key="13">
    <source>
        <dbReference type="EMBL" id="WWX20875.1"/>
    </source>
</evidence>
<dbReference type="Pfam" id="PF12705">
    <property type="entry name" value="PDDEXK_1"/>
    <property type="match status" value="1"/>
</dbReference>
<feature type="region of interest" description="Disordered" evidence="10">
    <location>
        <begin position="847"/>
        <end position="869"/>
    </location>
</feature>
<feature type="binding site" evidence="9">
    <location>
        <begin position="9"/>
        <end position="16"/>
    </location>
    <ligand>
        <name>ATP</name>
        <dbReference type="ChEBI" id="CHEBI:30616"/>
    </ligand>
</feature>
<keyword evidence="2 9" id="KW-0378">Hydrolase</keyword>
<keyword evidence="14" id="KW-1185">Reference proteome</keyword>
<dbReference type="SUPFAM" id="SSF52540">
    <property type="entry name" value="P-loop containing nucleoside triphosphate hydrolases"/>
    <property type="match status" value="1"/>
</dbReference>
<evidence type="ECO:0000256" key="9">
    <source>
        <dbReference type="PROSITE-ProRule" id="PRU00560"/>
    </source>
</evidence>
<organism evidence="13 14">
    <name type="scientific">Pseudodesulfovibrio methanolicus</name>
    <dbReference type="NCBI Taxonomy" id="3126690"/>
    <lineage>
        <taxon>Bacteria</taxon>
        <taxon>Pseudomonadati</taxon>
        <taxon>Thermodesulfobacteriota</taxon>
        <taxon>Desulfovibrionia</taxon>
        <taxon>Desulfovibrionales</taxon>
        <taxon>Desulfovibrionaceae</taxon>
    </lineage>
</organism>
<evidence type="ECO:0000256" key="8">
    <source>
        <dbReference type="ARBA" id="ARBA00048988"/>
    </source>
</evidence>
<evidence type="ECO:0000256" key="2">
    <source>
        <dbReference type="ARBA" id="ARBA00022801"/>
    </source>
</evidence>
<evidence type="ECO:0000256" key="6">
    <source>
        <dbReference type="ARBA" id="ARBA00034617"/>
    </source>
</evidence>
<protein>
    <recommendedName>
        <fullName evidence="7">DNA 3'-5' helicase</fullName>
        <ecNumber evidence="7">5.6.2.4</ecNumber>
    </recommendedName>
</protein>
<evidence type="ECO:0000259" key="12">
    <source>
        <dbReference type="PROSITE" id="PS51217"/>
    </source>
</evidence>
<name>A0ABZ2IQ71_9BACT</name>
<dbReference type="InterPro" id="IPR014016">
    <property type="entry name" value="UvrD-like_ATP-bd"/>
</dbReference>
<dbReference type="InterPro" id="IPR000212">
    <property type="entry name" value="DNA_helicase_UvrD/REP"/>
</dbReference>
<keyword evidence="1 9" id="KW-0547">Nucleotide-binding</keyword>
<feature type="compositionally biased region" description="Basic and acidic residues" evidence="10">
    <location>
        <begin position="847"/>
        <end position="865"/>
    </location>
</feature>
<evidence type="ECO:0000313" key="14">
    <source>
        <dbReference type="Proteomes" id="UP001385389"/>
    </source>
</evidence>
<reference evidence="13 14" key="1">
    <citation type="submission" date="2024-03" db="EMBL/GenBank/DDBJ databases">
        <title>Phenotype and Genome Characterization of a Sulfate-Reducing Bacterium Pseudodesulfovibrio sp. strain 5S69, isolated from Petroleum Reservoir in Tatarstan (Russia).</title>
        <authorList>
            <person name="Bidzhieva S.K."/>
            <person name="Kadnikov V."/>
            <person name="Tourova T.P."/>
            <person name="Samigullina S.R."/>
            <person name="Sokolova D.S."/>
            <person name="Poltaraus A.B."/>
            <person name="Avtukh A.N."/>
            <person name="Tereshina V.M."/>
            <person name="Mardanov A.V."/>
            <person name="Nazina T.N."/>
        </authorList>
    </citation>
    <scope>NUCLEOTIDE SEQUENCE [LARGE SCALE GENOMIC DNA]</scope>
    <source>
        <strain evidence="13 14">5S69</strain>
    </source>
</reference>
<evidence type="ECO:0000256" key="5">
    <source>
        <dbReference type="ARBA" id="ARBA00023235"/>
    </source>
</evidence>